<evidence type="ECO:0000256" key="1">
    <source>
        <dbReference type="ARBA" id="ARBA00022723"/>
    </source>
</evidence>
<proteinExistence type="predicted"/>
<dbReference type="PROSITE" id="PS00463">
    <property type="entry name" value="ZN2_CY6_FUNGAL_1"/>
    <property type="match status" value="1"/>
</dbReference>
<reference evidence="5" key="2">
    <citation type="journal article" date="2018" name="Nat. Commun.">
        <title>Extreme sensitivity to ultraviolet light in the fungal pathogen causing white-nose syndrome of bats.</title>
        <authorList>
            <person name="Palmer J.M."/>
            <person name="Drees K.P."/>
            <person name="Foster J.T."/>
            <person name="Lindner D.L."/>
        </authorList>
    </citation>
    <scope>NUCLEOTIDE SEQUENCE [LARGE SCALE GENOMIC DNA]</scope>
    <source>
        <strain evidence="5">UAMH 10579</strain>
    </source>
</reference>
<dbReference type="CDD" id="cd00067">
    <property type="entry name" value="GAL4"/>
    <property type="match status" value="1"/>
</dbReference>
<gene>
    <name evidence="4" type="ORF">VE01_06651</name>
</gene>
<keyword evidence="1" id="KW-0479">Metal-binding</keyword>
<dbReference type="GO" id="GO:0008270">
    <property type="term" value="F:zinc ion binding"/>
    <property type="evidence" value="ECO:0007669"/>
    <property type="project" value="InterPro"/>
</dbReference>
<organism evidence="4 5">
    <name type="scientific">Pseudogymnoascus verrucosus</name>
    <dbReference type="NCBI Taxonomy" id="342668"/>
    <lineage>
        <taxon>Eukaryota</taxon>
        <taxon>Fungi</taxon>
        <taxon>Dikarya</taxon>
        <taxon>Ascomycota</taxon>
        <taxon>Pezizomycotina</taxon>
        <taxon>Leotiomycetes</taxon>
        <taxon>Thelebolales</taxon>
        <taxon>Thelebolaceae</taxon>
        <taxon>Pseudogymnoascus</taxon>
    </lineage>
</organism>
<name>A0A1B8GHS0_9PEZI</name>
<dbReference type="RefSeq" id="XP_018129079.2">
    <property type="nucleotide sequence ID" value="XM_018276092.2"/>
</dbReference>
<dbReference type="InterPro" id="IPR001138">
    <property type="entry name" value="Zn2Cys6_DnaBD"/>
</dbReference>
<dbReference type="PROSITE" id="PS50048">
    <property type="entry name" value="ZN2_CY6_FUNGAL_2"/>
    <property type="match status" value="1"/>
</dbReference>
<dbReference type="EMBL" id="KV460236">
    <property type="protein sequence ID" value="OBT95346.2"/>
    <property type="molecule type" value="Genomic_DNA"/>
</dbReference>
<dbReference type="SUPFAM" id="SSF57701">
    <property type="entry name" value="Zn2/Cys6 DNA-binding domain"/>
    <property type="match status" value="1"/>
</dbReference>
<dbReference type="PANTHER" id="PTHR47431:SF1">
    <property type="entry name" value="ZN(II)2CYS6 TRANSCRIPTION FACTOR (EUROFUNG)"/>
    <property type="match status" value="1"/>
</dbReference>
<dbReference type="Proteomes" id="UP000091956">
    <property type="component" value="Unassembled WGS sequence"/>
</dbReference>
<evidence type="ECO:0000313" key="5">
    <source>
        <dbReference type="Proteomes" id="UP000091956"/>
    </source>
</evidence>
<dbReference type="Pfam" id="PF04082">
    <property type="entry name" value="Fungal_trans"/>
    <property type="match status" value="1"/>
</dbReference>
<keyword evidence="5" id="KW-1185">Reference proteome</keyword>
<dbReference type="AlphaFoldDB" id="A0A1B8GHS0"/>
<dbReference type="Pfam" id="PF00172">
    <property type="entry name" value="Zn_clus"/>
    <property type="match status" value="1"/>
</dbReference>
<keyword evidence="2" id="KW-0539">Nucleus</keyword>
<dbReference type="PANTHER" id="PTHR47431">
    <property type="entry name" value="ZN(II)2CYS6 TRANSCRIPTION FACTOR (EUROFUNG)-RELATED"/>
    <property type="match status" value="1"/>
</dbReference>
<dbReference type="CDD" id="cd12148">
    <property type="entry name" value="fungal_TF_MHR"/>
    <property type="match status" value="1"/>
</dbReference>
<dbReference type="InterPro" id="IPR007219">
    <property type="entry name" value="XnlR_reg_dom"/>
</dbReference>
<dbReference type="Gene3D" id="4.10.240.10">
    <property type="entry name" value="Zn(2)-C6 fungal-type DNA-binding domain"/>
    <property type="match status" value="1"/>
</dbReference>
<protein>
    <recommendedName>
        <fullName evidence="3">Zn(2)-C6 fungal-type domain-containing protein</fullName>
    </recommendedName>
</protein>
<dbReference type="SMART" id="SM00066">
    <property type="entry name" value="GAL4"/>
    <property type="match status" value="1"/>
</dbReference>
<sequence>MNTPTDEQTKHVVPAAAACVACRSRHLKCDGVKPCARCVSKDLQCSFVQSRRGYRKRGRVRGVNSPTISIANSPTITLGSPTIPRLTNSPLTNTDITCQPIAATTDYLPAYYHYIHPAHPFLPPFPALLTLLSLRPLPHLLAAITYLTSFHIQPSHTPLLLAEAVHQISSPLCPHDGYAVQANLLIAIGLDGSGELKRALAFFNQAVDVALEIGMQHEWFAERNGGGNSVIEESWRRTWWECVVLDGMVAGVHQASSVRLDGVGEGVGLPCEEGNYISGNIPSPRSLEEFNDEEFSDDDTVFSSFTYRIAAISNLARILAIPKPIFPDDPLIAKTDAYLVNWSLHLPSTKRIVVEDGRVDEMLFQAHMITYASTLLLHRPHAHLDTAPTQTITSCAPHQPTTGGPTYNIHAAKVVQAAFDIASLIALPVPLTLHTHFFTCVVTLGAIVDLSRWAGLDGVAKNEEIKQQIRLYTGALKTIAAVWPSARKAQGQVKGAAQEIFASRKLAVREREFWGGLLDEEMLGMVSGDGEFGVGLLGGDDGEGWNNENMAGSG</sequence>
<feature type="domain" description="Zn(2)-C6 fungal-type" evidence="3">
    <location>
        <begin position="18"/>
        <end position="47"/>
    </location>
</feature>
<accession>A0A1B8GHS0</accession>
<dbReference type="GeneID" id="28840037"/>
<dbReference type="InterPro" id="IPR036864">
    <property type="entry name" value="Zn2-C6_fun-type_DNA-bd_sf"/>
</dbReference>
<evidence type="ECO:0000259" key="3">
    <source>
        <dbReference type="PROSITE" id="PS50048"/>
    </source>
</evidence>
<dbReference type="STRING" id="342668.A0A1B8GHS0"/>
<evidence type="ECO:0000313" key="4">
    <source>
        <dbReference type="EMBL" id="OBT95346.2"/>
    </source>
</evidence>
<reference evidence="4 5" key="1">
    <citation type="submission" date="2016-03" db="EMBL/GenBank/DDBJ databases">
        <title>Comparative genomics of Pseudogymnoascus destructans, the fungus causing white-nose syndrome of bats.</title>
        <authorList>
            <person name="Palmer J.M."/>
            <person name="Drees K.P."/>
            <person name="Foster J.T."/>
            <person name="Lindner D.L."/>
        </authorList>
    </citation>
    <scope>NUCLEOTIDE SEQUENCE [LARGE SCALE GENOMIC DNA]</scope>
    <source>
        <strain evidence="4 5">UAMH 10579</strain>
    </source>
</reference>
<evidence type="ECO:0000256" key="2">
    <source>
        <dbReference type="ARBA" id="ARBA00023242"/>
    </source>
</evidence>
<dbReference type="GO" id="GO:0000981">
    <property type="term" value="F:DNA-binding transcription factor activity, RNA polymerase II-specific"/>
    <property type="evidence" value="ECO:0007669"/>
    <property type="project" value="InterPro"/>
</dbReference>